<reference evidence="2 3" key="2">
    <citation type="journal article" date="2014" name="Genome Announc.">
        <title>Complete Genome Sequence of the Subsurface, Mesophilic Sulfate-Reducing Bacterium Desulfovibrio aespoeensis Aspo-2.</title>
        <authorList>
            <person name="Pedersen K."/>
            <person name="Bengtsson A."/>
            <person name="Edlund J."/>
            <person name="Rabe L."/>
            <person name="Hazen T."/>
            <person name="Chakraborty R."/>
            <person name="Goodwin L."/>
            <person name="Shapiro N."/>
        </authorList>
    </citation>
    <scope>NUCLEOTIDE SEQUENCE [LARGE SCALE GENOMIC DNA]</scope>
    <source>
        <strain evidence="3">ATCC 700646 / DSM 10631 / Aspo-2</strain>
    </source>
</reference>
<proteinExistence type="predicted"/>
<gene>
    <name evidence="2" type="ordered locus">Daes_0012</name>
</gene>
<dbReference type="PANTHER" id="PTHR43064:SF1">
    <property type="entry name" value="SLL1489 PROTEIN"/>
    <property type="match status" value="1"/>
</dbReference>
<dbReference type="OrthoDB" id="9782511at2"/>
<dbReference type="STRING" id="643562.Daes_0012"/>
<dbReference type="EMBL" id="CP002431">
    <property type="protein sequence ID" value="ADU61041.1"/>
    <property type="molecule type" value="Genomic_DNA"/>
</dbReference>
<reference evidence="3" key="1">
    <citation type="submission" date="2010-12" db="EMBL/GenBank/DDBJ databases">
        <title>Complete sequence of Desulfovibrio aespoeensis Aspo-2.</title>
        <authorList>
            <consortium name="US DOE Joint Genome Institute"/>
            <person name="Lucas S."/>
            <person name="Copeland A."/>
            <person name="Lapidus A."/>
            <person name="Cheng J.-F."/>
            <person name="Goodwin L."/>
            <person name="Pitluck S."/>
            <person name="Chertkov O."/>
            <person name="Misra M."/>
            <person name="Detter J.C."/>
            <person name="Han C."/>
            <person name="Tapia R."/>
            <person name="Land M."/>
            <person name="Hauser L."/>
            <person name="Kyrpides N."/>
            <person name="Ivanova N."/>
            <person name="Ovchinnikova G."/>
            <person name="Pedersen K."/>
            <person name="Jagevall S."/>
            <person name="Hazen T."/>
            <person name="Woyke T."/>
        </authorList>
    </citation>
    <scope>NUCLEOTIDE SEQUENCE [LARGE SCALE GENOMIC DNA]</scope>
    <source>
        <strain evidence="3">ATCC 700646 / DSM 10631 / Aspo-2</strain>
    </source>
</reference>
<dbReference type="PANTHER" id="PTHR43064">
    <property type="entry name" value="PHOSPHORIBOSYLAMINOIMIDAZOLE CARBOXYLASE-RELATED"/>
    <property type="match status" value="1"/>
</dbReference>
<feature type="domain" description="PurE" evidence="1">
    <location>
        <begin position="114"/>
        <end position="246"/>
    </location>
</feature>
<evidence type="ECO:0000313" key="2">
    <source>
        <dbReference type="EMBL" id="ADU61041.1"/>
    </source>
</evidence>
<dbReference type="HOGENOM" id="CLU_065705_0_0_7"/>
<dbReference type="InterPro" id="IPR000031">
    <property type="entry name" value="PurE_dom"/>
</dbReference>
<dbReference type="Proteomes" id="UP000002191">
    <property type="component" value="Chromosome"/>
</dbReference>
<dbReference type="Gene3D" id="3.40.50.1970">
    <property type="match status" value="1"/>
</dbReference>
<dbReference type="GO" id="GO:0006189">
    <property type="term" value="P:'de novo' IMP biosynthetic process"/>
    <property type="evidence" value="ECO:0007669"/>
    <property type="project" value="InterPro"/>
</dbReference>
<dbReference type="SMART" id="SM01001">
    <property type="entry name" value="AIRC"/>
    <property type="match status" value="1"/>
</dbReference>
<name>E6VTU9_PSEA9</name>
<accession>E6VTU9</accession>
<sequence length="261" mass="26430">MNPDAVLDAFAAGDMTREQAKHLLLGNSFMDTGCAKLDLHRELRTGGPEVIYCAGKTPAQVANIFAAAVGHAGRVLGTRATQEHADALPASMEARFDPVSRLLCAGRGNSPGQGKVVVVSAGTSDLPVAEEAAGTAEYLGTRVVRHYDCGVAGIHRLFSVVGEMADASAIIAVAGMEGALPSVLGGVVVPPVIAVPTSVGYGASFQGLAALLAMMNSCSPGVAVVNIDNGFGAGFLAHKINMRVAGFKGVSGSAGCKKTAL</sequence>
<dbReference type="SUPFAM" id="SSF52255">
    <property type="entry name" value="N5-CAIR mutase (phosphoribosylaminoimidazole carboxylase, PurE)"/>
    <property type="match status" value="1"/>
</dbReference>
<evidence type="ECO:0000313" key="3">
    <source>
        <dbReference type="Proteomes" id="UP000002191"/>
    </source>
</evidence>
<protein>
    <submittedName>
        <fullName evidence="2">1-(5-phosphoribosyl)-5-amino-4-imidazole-carboxylate (AIR) carboxylase</fullName>
    </submittedName>
</protein>
<dbReference type="KEGG" id="das:Daes_0012"/>
<keyword evidence="3" id="KW-1185">Reference proteome</keyword>
<organism evidence="2 3">
    <name type="scientific">Pseudodesulfovibrio aespoeensis (strain ATCC 700646 / DSM 10631 / Aspo-2)</name>
    <name type="common">Desulfovibrio aespoeensis</name>
    <dbReference type="NCBI Taxonomy" id="643562"/>
    <lineage>
        <taxon>Bacteria</taxon>
        <taxon>Pseudomonadati</taxon>
        <taxon>Thermodesulfobacteriota</taxon>
        <taxon>Desulfovibrionia</taxon>
        <taxon>Desulfovibrionales</taxon>
        <taxon>Desulfovibrionaceae</taxon>
    </lineage>
</organism>
<dbReference type="InterPro" id="IPR039476">
    <property type="entry name" value="P2CMN_synthase_LarB"/>
</dbReference>
<dbReference type="Pfam" id="PF00731">
    <property type="entry name" value="AIRC"/>
    <property type="match status" value="1"/>
</dbReference>
<dbReference type="AlphaFoldDB" id="E6VTU9"/>
<evidence type="ECO:0000259" key="1">
    <source>
        <dbReference type="SMART" id="SM01001"/>
    </source>
</evidence>
<dbReference type="eggNOG" id="COG1691">
    <property type="taxonomic scope" value="Bacteria"/>
</dbReference>
<dbReference type="NCBIfam" id="NF033503">
    <property type="entry name" value="LarB"/>
    <property type="match status" value="1"/>
</dbReference>
<dbReference type="GO" id="GO:0016787">
    <property type="term" value="F:hydrolase activity"/>
    <property type="evidence" value="ECO:0007669"/>
    <property type="project" value="InterPro"/>
</dbReference>